<proteinExistence type="predicted"/>
<evidence type="ECO:0000313" key="2">
    <source>
        <dbReference type="EMBL" id="ESE39857.1"/>
    </source>
</evidence>
<gene>
    <name evidence="2" type="ORF">SHD_4066</name>
</gene>
<dbReference type="Proteomes" id="UP000017548">
    <property type="component" value="Unassembled WGS sequence"/>
</dbReference>
<accession>A0ABN0PIS3</accession>
<sequence>MELTMSKEQKNRKEAKKKPLMTMKEKRAAKHAKNASKGLLDNVK</sequence>
<name>A0ABN0PIS3_9GAMM</name>
<protein>
    <submittedName>
        <fullName evidence="2">Uncharacterized protein</fullName>
    </submittedName>
</protein>
<keyword evidence="3" id="KW-1185">Reference proteome</keyword>
<comment type="caution">
    <text evidence="2">The sequence shown here is derived from an EMBL/GenBank/DDBJ whole genome shotgun (WGS) entry which is preliminary data.</text>
</comment>
<feature type="region of interest" description="Disordered" evidence="1">
    <location>
        <begin position="1"/>
        <end position="44"/>
    </location>
</feature>
<feature type="compositionally biased region" description="Basic and acidic residues" evidence="1">
    <location>
        <begin position="1"/>
        <end position="12"/>
    </location>
</feature>
<evidence type="ECO:0000256" key="1">
    <source>
        <dbReference type="SAM" id="MobiDB-lite"/>
    </source>
</evidence>
<dbReference type="EMBL" id="AXZL01000076">
    <property type="protein sequence ID" value="ESE39857.1"/>
    <property type="molecule type" value="Genomic_DNA"/>
</dbReference>
<reference evidence="2 3" key="1">
    <citation type="journal article" date="2013" name="Genome Announc.">
        <title>Draft Genome Sequence of Shewanella decolorationis S12, a Dye-Degrading Bacterium Isolated from a Wastewater Treatment Plant.</title>
        <authorList>
            <person name="Xu M."/>
            <person name="Fang Y."/>
            <person name="Liu J."/>
            <person name="Chen X."/>
            <person name="Sun G."/>
            <person name="Guo J."/>
            <person name="Hua Z."/>
            <person name="Tu Q."/>
            <person name="Wu L."/>
            <person name="Zhou J."/>
            <person name="Liu X."/>
        </authorList>
    </citation>
    <scope>NUCLEOTIDE SEQUENCE [LARGE SCALE GENOMIC DNA]</scope>
    <source>
        <strain evidence="2 3">S12</strain>
    </source>
</reference>
<evidence type="ECO:0000313" key="3">
    <source>
        <dbReference type="Proteomes" id="UP000017548"/>
    </source>
</evidence>
<organism evidence="2 3">
    <name type="scientific">Shewanella decolorationis S12</name>
    <dbReference type="NCBI Taxonomy" id="1353536"/>
    <lineage>
        <taxon>Bacteria</taxon>
        <taxon>Pseudomonadati</taxon>
        <taxon>Pseudomonadota</taxon>
        <taxon>Gammaproteobacteria</taxon>
        <taxon>Alteromonadales</taxon>
        <taxon>Shewanellaceae</taxon>
        <taxon>Shewanella</taxon>
    </lineage>
</organism>